<dbReference type="Gene3D" id="3.40.50.150">
    <property type="entry name" value="Vaccinia Virus protein VP39"/>
    <property type="match status" value="1"/>
</dbReference>
<evidence type="ECO:0000259" key="1">
    <source>
        <dbReference type="Pfam" id="PF08241"/>
    </source>
</evidence>
<organism evidence="2 3">
    <name type="scientific">Priestia koreensis</name>
    <dbReference type="NCBI Taxonomy" id="284581"/>
    <lineage>
        <taxon>Bacteria</taxon>
        <taxon>Bacillati</taxon>
        <taxon>Bacillota</taxon>
        <taxon>Bacilli</taxon>
        <taxon>Bacillales</taxon>
        <taxon>Bacillaceae</taxon>
        <taxon>Priestia</taxon>
    </lineage>
</organism>
<accession>A0A0M0KY41</accession>
<keyword evidence="2" id="KW-0489">Methyltransferase</keyword>
<reference evidence="3" key="1">
    <citation type="submission" date="2015-08" db="EMBL/GenBank/DDBJ databases">
        <title>Fjat-14210 dsm16467.</title>
        <authorList>
            <person name="Liu B."/>
            <person name="Wang J."/>
            <person name="Zhu Y."/>
            <person name="Liu G."/>
            <person name="Chen Q."/>
            <person name="Chen Z."/>
            <person name="Lan J."/>
            <person name="Che J."/>
            <person name="Ge C."/>
            <person name="Shi H."/>
            <person name="Pan Z."/>
            <person name="Liu X."/>
        </authorList>
    </citation>
    <scope>NUCLEOTIDE SEQUENCE [LARGE SCALE GENOMIC DNA]</scope>
    <source>
        <strain evidence="3">DSM 16467</strain>
    </source>
</reference>
<name>A0A0M0KY41_9BACI</name>
<dbReference type="Proteomes" id="UP000037558">
    <property type="component" value="Unassembled WGS sequence"/>
</dbReference>
<dbReference type="STRING" id="284581.AMD01_16045"/>
<dbReference type="CDD" id="cd02440">
    <property type="entry name" value="AdoMet_MTases"/>
    <property type="match status" value="1"/>
</dbReference>
<feature type="domain" description="Methyltransferase type 11" evidence="1">
    <location>
        <begin position="42"/>
        <end position="143"/>
    </location>
</feature>
<evidence type="ECO:0000313" key="2">
    <source>
        <dbReference type="EMBL" id="KOO43522.1"/>
    </source>
</evidence>
<comment type="caution">
    <text evidence="2">The sequence shown here is derived from an EMBL/GenBank/DDBJ whole genome shotgun (WGS) entry which is preliminary data.</text>
</comment>
<protein>
    <submittedName>
        <fullName evidence="2">Methyltransferase</fullName>
    </submittedName>
</protein>
<keyword evidence="3" id="KW-1185">Reference proteome</keyword>
<dbReference type="OrthoDB" id="9810615at2"/>
<gene>
    <name evidence="2" type="ORF">AMD01_16045</name>
</gene>
<dbReference type="SUPFAM" id="SSF53335">
    <property type="entry name" value="S-adenosyl-L-methionine-dependent methyltransferases"/>
    <property type="match status" value="1"/>
</dbReference>
<dbReference type="InterPro" id="IPR029063">
    <property type="entry name" value="SAM-dependent_MTases_sf"/>
</dbReference>
<dbReference type="GO" id="GO:0032259">
    <property type="term" value="P:methylation"/>
    <property type="evidence" value="ECO:0007669"/>
    <property type="project" value="UniProtKB-KW"/>
</dbReference>
<dbReference type="PATRIC" id="fig|284581.3.peg.1219"/>
<dbReference type="EMBL" id="LILC01000021">
    <property type="protein sequence ID" value="KOO43522.1"/>
    <property type="molecule type" value="Genomic_DNA"/>
</dbReference>
<dbReference type="InterPro" id="IPR013216">
    <property type="entry name" value="Methyltransf_11"/>
</dbReference>
<evidence type="ECO:0000313" key="3">
    <source>
        <dbReference type="Proteomes" id="UP000037558"/>
    </source>
</evidence>
<dbReference type="RefSeq" id="WP_053402441.1">
    <property type="nucleotide sequence ID" value="NZ_JAMAUM010000008.1"/>
</dbReference>
<keyword evidence="2" id="KW-0808">Transferase</keyword>
<proteinExistence type="predicted"/>
<dbReference type="AlphaFoldDB" id="A0A0M0KY41"/>
<dbReference type="Pfam" id="PF08241">
    <property type="entry name" value="Methyltransf_11"/>
    <property type="match status" value="1"/>
</dbReference>
<dbReference type="GO" id="GO:0008757">
    <property type="term" value="F:S-adenosylmethionine-dependent methyltransferase activity"/>
    <property type="evidence" value="ECO:0007669"/>
    <property type="project" value="InterPro"/>
</dbReference>
<sequence>MGSIIDYYTAFDEWGRLDREPLEFQINWHYIQKYLPSSGHILDNGAGPGKYAMRLAQAGHTVTLTDLVPRLVEVAKEKAAELSVAEKFADFHVADARDLSHFSDEAFDASLALGPMYHLQEKEDRNKAIKELHRVTKKDGFVFVAFMPRIRHVLNSLRSPLRWMPNHEADNVEKFSETGIFNHADEGRFTGAYYFNVEEIAPFMEKHGFETVQLIGSSNLGGLMTEEEMLYWQERGEGQQMMNIFIEAAKDPTLLGVSTHLLYIGRRIG</sequence>